<name>A0A366K4B9_CYTFI</name>
<evidence type="ECO:0000313" key="1">
    <source>
        <dbReference type="EMBL" id="RBP95421.1"/>
    </source>
</evidence>
<protein>
    <recommendedName>
        <fullName evidence="3">Transcriptional regulator</fullName>
    </recommendedName>
</protein>
<dbReference type="InterPro" id="IPR043128">
    <property type="entry name" value="Rev_trsase/Diguanyl_cyclase"/>
</dbReference>
<organism evidence="1 2">
    <name type="scientific">Cytobacillus firmus</name>
    <name type="common">Bacillus firmus</name>
    <dbReference type="NCBI Taxonomy" id="1399"/>
    <lineage>
        <taxon>Bacteria</taxon>
        <taxon>Bacillati</taxon>
        <taxon>Bacillota</taxon>
        <taxon>Bacilli</taxon>
        <taxon>Bacillales</taxon>
        <taxon>Bacillaceae</taxon>
        <taxon>Cytobacillus</taxon>
    </lineage>
</organism>
<accession>A0A366K4B9</accession>
<reference evidence="1 2" key="1">
    <citation type="submission" date="2018-06" db="EMBL/GenBank/DDBJ databases">
        <title>Freshwater and sediment microbial communities from various areas in North America, analyzing microbe dynamics in response to fracking.</title>
        <authorList>
            <person name="Lamendella R."/>
        </authorList>
    </citation>
    <scope>NUCLEOTIDE SEQUENCE [LARGE SCALE GENOMIC DNA]</scope>
    <source>
        <strain evidence="1 2">14_TX</strain>
    </source>
</reference>
<keyword evidence="2" id="KW-1185">Reference proteome</keyword>
<evidence type="ECO:0008006" key="3">
    <source>
        <dbReference type="Google" id="ProtNLM"/>
    </source>
</evidence>
<sequence>MFRVGVVGPQSSVERIIHIAQGLKLDVIYLTYPYKEVRETEEIIKNNNNNVDLWIFSGKISYTIACEVAGNTEKQIYIDHTEAGIFKGLLEFAYKTGSFLDQFSIDEISKSHLETAFNQLNIKPEKIYVKTFSEKTSTEELIGFHKHLWENGETKGAITCFEEVYLQLKEMSIPAFRISTSDIEIRHTLNILSEKIKTFYFMESQVAVQLFEMGHLENHFKSSKQTYQLQYMELKLKEILINLSEHLNGSLIEKGLGRYLIFSSRGDSEREIGKIEETVNKLILESGLKVGVGIGFGETIFSAELNANNALKQSKERFGSIIIVHENGEVVVVDSENIEKIDFPFFNDKNFMTKLKNEKINVKHYIELFALIRNAGIKEFTVKEISIQLSKDERNTRRFIESLCDAGLAEYTGVEEYPARGRPRRVYKLTNSPNKIV</sequence>
<dbReference type="RefSeq" id="WP_113882096.1">
    <property type="nucleotide sequence ID" value="NZ_QNSF01000003.1"/>
</dbReference>
<gene>
    <name evidence="1" type="ORF">DFO70_103464</name>
</gene>
<dbReference type="AlphaFoldDB" id="A0A366K4B9"/>
<dbReference type="EMBL" id="QNSF01000003">
    <property type="protein sequence ID" value="RBP95421.1"/>
    <property type="molecule type" value="Genomic_DNA"/>
</dbReference>
<proteinExistence type="predicted"/>
<comment type="caution">
    <text evidence="1">The sequence shown here is derived from an EMBL/GenBank/DDBJ whole genome shotgun (WGS) entry which is preliminary data.</text>
</comment>
<dbReference type="Gene3D" id="3.30.70.270">
    <property type="match status" value="1"/>
</dbReference>
<dbReference type="OrthoDB" id="4986073at2"/>
<evidence type="ECO:0000313" key="2">
    <source>
        <dbReference type="Proteomes" id="UP000252731"/>
    </source>
</evidence>
<dbReference type="Proteomes" id="UP000252731">
    <property type="component" value="Unassembled WGS sequence"/>
</dbReference>